<dbReference type="GO" id="GO:0003676">
    <property type="term" value="F:nucleic acid binding"/>
    <property type="evidence" value="ECO:0007669"/>
    <property type="project" value="InterPro"/>
</dbReference>
<sequence>MGIHPLSGKKDIESSYIDYLKTSFFINDHRLMKEFENAVEEEDRFAQGPYLEVTAPYQKSKSMKDLINDGVLSPLFKNFNQEALPINRELYSHQVKAVEKAFHKENFIVATGTGSGKTESFMLPILNDLLKEQEQGTLDPGVRALFVYPMNALANDQMKRLRKILENTPEITFGRYTGETKNKRKEAEELFKQVNRDEKLLDNELLSREEMRDNPPHILVTNYAMLEYLLLRPDDTPFFDGPFSNSWKYIVLDEAHTYNGAKGIEIGMLIRRLKDRILKNRPFHGSLQCIATSATLGSGKDAKRKVIQFAENLFDEKFEYRNEKSNDIIEAERITYSDYYEPRYQPNWSVYDYLLGLLAKEEVTEHDINELSKFGVAPQKIKGINRTPSRFIYEFLKHDKNLFLLREILIEKPKKLSVVSNQMFIHFAKEGQGIKQETLQEYIVKLVELAVKAKGTDVDEPLLPARYHVFIRSIEGAFVQFYPEIKFSLETKKFDEESNFPYFELGVCESCGQPHLIGEERDGKLIQQQGLQSDENIRFNAYMIVNGELSDEVYDEDEELLEGTHDSQDLLYELCPCCSAFNIKGEKQSDCCKHGDKIKKLTLKKEVIVFDKHAKCGNCGKRGNNPIRQFITGQDGATSVLSTSLYQQLIKGGKREIVLNNLQSSNDDSGEFDFLTKTEVNESKESIYDPQKLLIFSDSRQAAAYFSPYLERTYSHIIWRNLIYSVLGDYKDQELGVDSLTNIVIRKAEKINLFDLSKDKLGKEKEAQQYIMRELVKGEERNSLEGVGLIDIRVELPRNLLDNKEQLGSKFDLSGDEVIELFNVLFDSFRYYNALEHPSSSDPRDEVFFPKNRQVSINKSQSIAKKSIMSWLPSSNRINKRINYLSKVYEKKGYSKEQSKQKAIDTLNDIWKYFIDNEQFLPGYFSFFKGNRVMNYSFWRLYPIDRALRCDTCGNVTTRHILNVCPKHNCGGELIEFKPSSEFNHYRKLYKNIIPVSMSVKEHTAQLSPETAMSYQEDFVKGKINVLSCSTTFEMGVDVGDLESVFMRNVPPETANYIQRAGRAGRRKSSVAFVLTFAQRRSHDLTYYERPEEMIAGIVKPPIFKMDNKKIVQRHLHSVALSQFFRENEEYFGEIENFFRSEEGLGTGQYKLKTFLESKPNKLFDSVSKIIPETLEEEMELNTWGWTKDLIVDSVNESLLEKVMKLYFENIEKLKELANKNFQESKGVDIFQKLIRTQMSESLISYFSRHNLLPKYGFPVDVVEMQIMDKESERIRLNRDLSMAISEYAPGSQIIANGFIFESVGLRFVKGFELKRKYYTECKKCKHYSVLKENDPLYEKSQMPCKSCGEEVTINKIIVPDFGFVAKKKGFAGEKKPVREFRSRVFFSEYDFQQQDTSKEVEKETVYSNFTLKAKYSPFGKLAVVNSGKGKGYHLCETCGHVIRKGKQKKTNKHKAPNGTYCSGKYQSRPIHLGHEFMSDVLEIQLENLLVKHEHEVWHWESLLYGILNGASVALGIDRNDIDGCIHYKNQTSPSIILYDKVPGGAGYMKEVYNQLEVTFEESLSILKKCSCGKETSCYGCLKNYSNQYAHDFLSRGAAIDILKGVCDSLNKPLASVTEDDSFVESIDKNDSKSFILKQKQLIPKEWEGIIELIDESCIKLVQDLIKEGAPVPDVGYEIADYTGTIGEAELAWENQKIAVLLQDGEKVINVLKTDGWYVVDRSQLSGKHNQLMKRLMSKGVM</sequence>
<reference evidence="5 6" key="2">
    <citation type="submission" date="2017-09" db="EMBL/GenBank/DDBJ databases">
        <title>Bacillus patelloidae sp. nov., isolated from the intestinal tract of a marine limpet.</title>
        <authorList>
            <person name="Liu R."/>
            <person name="Dong C."/>
            <person name="Shao Z."/>
        </authorList>
    </citation>
    <scope>NUCLEOTIDE SEQUENCE [LARGE SCALE GENOMIC DNA]</scope>
    <source>
        <strain evidence="5 6">SA5d-4</strain>
    </source>
</reference>
<dbReference type="Gene3D" id="3.40.50.300">
    <property type="entry name" value="P-loop containing nucleotide triphosphate hydrolases"/>
    <property type="match status" value="2"/>
</dbReference>
<dbReference type="SMART" id="SM00487">
    <property type="entry name" value="DEXDc"/>
    <property type="match status" value="1"/>
</dbReference>
<dbReference type="PROSITE" id="PS51194">
    <property type="entry name" value="HELICASE_CTER"/>
    <property type="match status" value="1"/>
</dbReference>
<comment type="caution">
    <text evidence="5">The sequence shown here is derived from an EMBL/GenBank/DDBJ whole genome shotgun (WGS) entry which is preliminary data.</text>
</comment>
<accession>A0A263BTJ6</accession>
<evidence type="ECO:0000313" key="5">
    <source>
        <dbReference type="EMBL" id="OZM56888.1"/>
    </source>
</evidence>
<keyword evidence="6" id="KW-1185">Reference proteome</keyword>
<gene>
    <name evidence="5" type="ORF">CIB95_08950</name>
</gene>
<dbReference type="Pfam" id="PF00270">
    <property type="entry name" value="DEAD"/>
    <property type="match status" value="1"/>
</dbReference>
<dbReference type="InterPro" id="IPR027417">
    <property type="entry name" value="P-loop_NTPase"/>
</dbReference>
<dbReference type="InterPro" id="IPR018973">
    <property type="entry name" value="MZB"/>
</dbReference>
<dbReference type="PANTHER" id="PTHR47957">
    <property type="entry name" value="ATP-DEPENDENT HELICASE HRQ1"/>
    <property type="match status" value="1"/>
</dbReference>
<feature type="domain" description="Helicase C-terminal" evidence="4">
    <location>
        <begin position="957"/>
        <end position="1117"/>
    </location>
</feature>
<feature type="domain" description="Helicase ATP-binding" evidence="3">
    <location>
        <begin position="98"/>
        <end position="314"/>
    </location>
</feature>
<dbReference type="SMART" id="SM00490">
    <property type="entry name" value="HELICc"/>
    <property type="match status" value="1"/>
</dbReference>
<evidence type="ECO:0000256" key="2">
    <source>
        <dbReference type="ARBA" id="ARBA00022840"/>
    </source>
</evidence>
<proteinExistence type="predicted"/>
<dbReference type="PROSITE" id="PS51192">
    <property type="entry name" value="HELICASE_ATP_BIND_1"/>
    <property type="match status" value="1"/>
</dbReference>
<organism evidence="5 6">
    <name type="scientific">Lottiidibacillus patelloidae</name>
    <dbReference type="NCBI Taxonomy" id="2670334"/>
    <lineage>
        <taxon>Bacteria</taxon>
        <taxon>Bacillati</taxon>
        <taxon>Bacillota</taxon>
        <taxon>Bacilli</taxon>
        <taxon>Bacillales</taxon>
        <taxon>Bacillaceae</taxon>
        <taxon>Lottiidibacillus</taxon>
    </lineage>
</organism>
<dbReference type="GO" id="GO:0006289">
    <property type="term" value="P:nucleotide-excision repair"/>
    <property type="evidence" value="ECO:0007669"/>
    <property type="project" value="TreeGrafter"/>
</dbReference>
<dbReference type="InterPro" id="IPR011545">
    <property type="entry name" value="DEAD/DEAH_box_helicase_dom"/>
</dbReference>
<dbReference type="GO" id="GO:0043138">
    <property type="term" value="F:3'-5' DNA helicase activity"/>
    <property type="evidence" value="ECO:0007669"/>
    <property type="project" value="TreeGrafter"/>
</dbReference>
<dbReference type="EMBL" id="NPIA01000004">
    <property type="protein sequence ID" value="OZM56888.1"/>
    <property type="molecule type" value="Genomic_DNA"/>
</dbReference>
<evidence type="ECO:0000259" key="3">
    <source>
        <dbReference type="PROSITE" id="PS51192"/>
    </source>
</evidence>
<dbReference type="InterPro" id="IPR001650">
    <property type="entry name" value="Helicase_C-like"/>
</dbReference>
<dbReference type="GO" id="GO:0036297">
    <property type="term" value="P:interstrand cross-link repair"/>
    <property type="evidence" value="ECO:0007669"/>
    <property type="project" value="TreeGrafter"/>
</dbReference>
<evidence type="ECO:0000259" key="4">
    <source>
        <dbReference type="PROSITE" id="PS51194"/>
    </source>
</evidence>
<reference evidence="6" key="1">
    <citation type="submission" date="2017-08" db="EMBL/GenBank/DDBJ databases">
        <authorList>
            <person name="Huang Z."/>
        </authorList>
    </citation>
    <scope>NUCLEOTIDE SEQUENCE [LARGE SCALE GENOMIC DNA]</scope>
    <source>
        <strain evidence="6">SA5d-4</strain>
    </source>
</reference>
<dbReference type="Proteomes" id="UP000217083">
    <property type="component" value="Unassembled WGS sequence"/>
</dbReference>
<dbReference type="InterPro" id="IPR014001">
    <property type="entry name" value="Helicase_ATP-bd"/>
</dbReference>
<dbReference type="Pfam" id="PF09369">
    <property type="entry name" value="MZB"/>
    <property type="match status" value="1"/>
</dbReference>
<dbReference type="CDD" id="cd17923">
    <property type="entry name" value="DEXHc_Hrq1-like"/>
    <property type="match status" value="1"/>
</dbReference>
<evidence type="ECO:0000313" key="6">
    <source>
        <dbReference type="Proteomes" id="UP000217083"/>
    </source>
</evidence>
<dbReference type="RefSeq" id="WP_094924363.1">
    <property type="nucleotide sequence ID" value="NZ_NPIA01000004.1"/>
</dbReference>
<keyword evidence="2" id="KW-0067">ATP-binding</keyword>
<dbReference type="Pfam" id="PF00271">
    <property type="entry name" value="Helicase_C"/>
    <property type="match status" value="1"/>
</dbReference>
<dbReference type="GO" id="GO:0005524">
    <property type="term" value="F:ATP binding"/>
    <property type="evidence" value="ECO:0007669"/>
    <property type="project" value="UniProtKB-KW"/>
</dbReference>
<dbReference type="SUPFAM" id="SSF52540">
    <property type="entry name" value="P-loop containing nucleoside triphosphate hydrolases"/>
    <property type="match status" value="2"/>
</dbReference>
<dbReference type="PANTHER" id="PTHR47957:SF3">
    <property type="entry name" value="ATP-DEPENDENT HELICASE HRQ1"/>
    <property type="match status" value="1"/>
</dbReference>
<evidence type="ECO:0008006" key="7">
    <source>
        <dbReference type="Google" id="ProtNLM"/>
    </source>
</evidence>
<keyword evidence="1" id="KW-0547">Nucleotide-binding</keyword>
<evidence type="ECO:0000256" key="1">
    <source>
        <dbReference type="ARBA" id="ARBA00022741"/>
    </source>
</evidence>
<name>A0A263BTJ6_9BACI</name>
<protein>
    <recommendedName>
        <fullName evidence="7">DEAD/DEAH box helicase</fullName>
    </recommendedName>
</protein>